<protein>
    <submittedName>
        <fullName evidence="2">Uncharacterized protein</fullName>
    </submittedName>
</protein>
<feature type="compositionally biased region" description="Polar residues" evidence="1">
    <location>
        <begin position="33"/>
        <end position="46"/>
    </location>
</feature>
<sequence length="68" mass="7443">MIYSRLLLPDANAYSVLQAQDDVLDLDYAPAPTANQSSKDNQGASTDQDEVLFRGTDVHSLGEDQEQT</sequence>
<dbReference type="Proteomes" id="UP000693970">
    <property type="component" value="Unassembled WGS sequence"/>
</dbReference>
<keyword evidence="3" id="KW-1185">Reference proteome</keyword>
<organism evidence="2 3">
    <name type="scientific">Nitzschia inconspicua</name>
    <dbReference type="NCBI Taxonomy" id="303405"/>
    <lineage>
        <taxon>Eukaryota</taxon>
        <taxon>Sar</taxon>
        <taxon>Stramenopiles</taxon>
        <taxon>Ochrophyta</taxon>
        <taxon>Bacillariophyta</taxon>
        <taxon>Bacillariophyceae</taxon>
        <taxon>Bacillariophycidae</taxon>
        <taxon>Bacillariales</taxon>
        <taxon>Bacillariaceae</taxon>
        <taxon>Nitzschia</taxon>
    </lineage>
</organism>
<gene>
    <name evidence="2" type="ORF">IV203_018966</name>
</gene>
<feature type="region of interest" description="Disordered" evidence="1">
    <location>
        <begin position="28"/>
        <end position="68"/>
    </location>
</feature>
<comment type="caution">
    <text evidence="2">The sequence shown here is derived from an EMBL/GenBank/DDBJ whole genome shotgun (WGS) entry which is preliminary data.</text>
</comment>
<proteinExistence type="predicted"/>
<evidence type="ECO:0000256" key="1">
    <source>
        <dbReference type="SAM" id="MobiDB-lite"/>
    </source>
</evidence>
<name>A0A9K3K5S4_9STRA</name>
<dbReference type="EMBL" id="JAGRRH010000081">
    <property type="protein sequence ID" value="KAG7337520.1"/>
    <property type="molecule type" value="Genomic_DNA"/>
</dbReference>
<reference evidence="2" key="1">
    <citation type="journal article" date="2021" name="Sci. Rep.">
        <title>Diploid genomic architecture of Nitzschia inconspicua, an elite biomass production diatom.</title>
        <authorList>
            <person name="Oliver A."/>
            <person name="Podell S."/>
            <person name="Pinowska A."/>
            <person name="Traller J.C."/>
            <person name="Smith S.R."/>
            <person name="McClure R."/>
            <person name="Beliaev A."/>
            <person name="Bohutskyi P."/>
            <person name="Hill E.A."/>
            <person name="Rabines A."/>
            <person name="Zheng H."/>
            <person name="Allen L.Z."/>
            <person name="Kuo A."/>
            <person name="Grigoriev I.V."/>
            <person name="Allen A.E."/>
            <person name="Hazlebeck D."/>
            <person name="Allen E.E."/>
        </authorList>
    </citation>
    <scope>NUCLEOTIDE SEQUENCE</scope>
    <source>
        <strain evidence="2">Hildebrandi</strain>
    </source>
</reference>
<evidence type="ECO:0000313" key="2">
    <source>
        <dbReference type="EMBL" id="KAG7337520.1"/>
    </source>
</evidence>
<reference evidence="2" key="2">
    <citation type="submission" date="2021-04" db="EMBL/GenBank/DDBJ databases">
        <authorList>
            <person name="Podell S."/>
        </authorList>
    </citation>
    <scope>NUCLEOTIDE SEQUENCE</scope>
    <source>
        <strain evidence="2">Hildebrandi</strain>
    </source>
</reference>
<dbReference type="AlphaFoldDB" id="A0A9K3K5S4"/>
<evidence type="ECO:0000313" key="3">
    <source>
        <dbReference type="Proteomes" id="UP000693970"/>
    </source>
</evidence>
<accession>A0A9K3K5S4</accession>